<dbReference type="EMBL" id="QTQV01000008">
    <property type="protein sequence ID" value="RQT15697.1"/>
    <property type="molecule type" value="Genomic_DNA"/>
</dbReference>
<gene>
    <name evidence="1" type="ORF">DF051_16495</name>
</gene>
<reference evidence="1 2" key="1">
    <citation type="submission" date="2018-08" db="EMBL/GenBank/DDBJ databases">
        <title>Comparative analysis of Burkholderia isolates from Puerto Rico.</title>
        <authorList>
            <person name="Hall C."/>
            <person name="Sahl J."/>
            <person name="Wagner D."/>
        </authorList>
    </citation>
    <scope>NUCLEOTIDE SEQUENCE [LARGE SCALE GENOMIC DNA]</scope>
    <source>
        <strain evidence="1 2">Bp9025</strain>
    </source>
</reference>
<evidence type="ECO:0000313" key="2">
    <source>
        <dbReference type="Proteomes" id="UP000277921"/>
    </source>
</evidence>
<name>A0A3N8PVQ0_9BURK</name>
<protein>
    <submittedName>
        <fullName evidence="1">Uncharacterized protein</fullName>
    </submittedName>
</protein>
<sequence>MRQRRRGRWGCPFFGGAAEIPRASTEVDTTARMRDDRGMGLAERKGRHFLHVISIREQTS</sequence>
<dbReference type="Proteomes" id="UP000277921">
    <property type="component" value="Unassembled WGS sequence"/>
</dbReference>
<organism evidence="1 2">
    <name type="scientific">Burkholderia contaminans</name>
    <dbReference type="NCBI Taxonomy" id="488447"/>
    <lineage>
        <taxon>Bacteria</taxon>
        <taxon>Pseudomonadati</taxon>
        <taxon>Pseudomonadota</taxon>
        <taxon>Betaproteobacteria</taxon>
        <taxon>Burkholderiales</taxon>
        <taxon>Burkholderiaceae</taxon>
        <taxon>Burkholderia</taxon>
        <taxon>Burkholderia cepacia complex</taxon>
    </lineage>
</organism>
<proteinExistence type="predicted"/>
<accession>A0A3N8PVQ0</accession>
<comment type="caution">
    <text evidence="1">The sequence shown here is derived from an EMBL/GenBank/DDBJ whole genome shotgun (WGS) entry which is preliminary data.</text>
</comment>
<dbReference type="AlphaFoldDB" id="A0A3N8PVQ0"/>
<evidence type="ECO:0000313" key="1">
    <source>
        <dbReference type="EMBL" id="RQT15697.1"/>
    </source>
</evidence>